<dbReference type="PANTHER" id="PTHR23507">
    <property type="entry name" value="ZGC:174356"/>
    <property type="match status" value="1"/>
</dbReference>
<evidence type="ECO:0000256" key="5">
    <source>
        <dbReference type="SAM" id="MobiDB-lite"/>
    </source>
</evidence>
<organism evidence="8 9">
    <name type="scientific">Lophiostoma macrostomum CBS 122681</name>
    <dbReference type="NCBI Taxonomy" id="1314788"/>
    <lineage>
        <taxon>Eukaryota</taxon>
        <taxon>Fungi</taxon>
        <taxon>Dikarya</taxon>
        <taxon>Ascomycota</taxon>
        <taxon>Pezizomycotina</taxon>
        <taxon>Dothideomycetes</taxon>
        <taxon>Pleosporomycetidae</taxon>
        <taxon>Pleosporales</taxon>
        <taxon>Lophiostomataceae</taxon>
        <taxon>Lophiostoma</taxon>
    </lineage>
</organism>
<keyword evidence="4 6" id="KW-0472">Membrane</keyword>
<dbReference type="InterPro" id="IPR020846">
    <property type="entry name" value="MFS_dom"/>
</dbReference>
<dbReference type="InterPro" id="IPR011701">
    <property type="entry name" value="MFS"/>
</dbReference>
<evidence type="ECO:0000256" key="2">
    <source>
        <dbReference type="ARBA" id="ARBA00022692"/>
    </source>
</evidence>
<dbReference type="Pfam" id="PF07690">
    <property type="entry name" value="MFS_1"/>
    <property type="match status" value="1"/>
</dbReference>
<sequence length="528" mass="57970">MATSPRSSLEDAPLLSPVGDGGPSPIPDLPPKKKKPWIWLCILVFFLIACVDVGAYLAEAPKTRVYEANLCLRYYKKHDPSKIGPGGSVDEELCKIDWVQQKMASIFGWQETFDAIPSILLALPYGALADKKGRKWIFVASLVGLQLSSSWVLLICYFRSLPLQLTWFSSAFYIIGGGPIVAAAVGLTMLSDICPPERRTSIFLYVSASVLVAELIAPLIAAKLMENGDWLPLVLALVIQGMAVVIGLLFPETLHLRDLPEPRDSSDNEGEEIELQPVDEGHGFTMKAQLRHFKDAVTFLRRDLTVAMVVFTFLASRMGRQTISLLIRYASKRYNWKIQKAAYLLSFRAATNLVAMTIFIPAVNVILLKWVKLPAHVADMWLARGSIVITTLSFFIMAAAAHPALLIMGLLIFNLGSGYAAAMRSISIHVIGGQSSPDVGRLFAVVAIMEAFGAMIAGPLLAKIFQWGIDIGEPWIGIPYAFSGLVFAVVTVVTFLIVVEKKAGFVYTVVEEEEEVEGPISPFRTHQD</sequence>
<dbReference type="GO" id="GO:0022857">
    <property type="term" value="F:transmembrane transporter activity"/>
    <property type="evidence" value="ECO:0007669"/>
    <property type="project" value="InterPro"/>
</dbReference>
<dbReference type="InterPro" id="IPR036259">
    <property type="entry name" value="MFS_trans_sf"/>
</dbReference>
<comment type="subcellular location">
    <subcellularLocation>
        <location evidence="1">Membrane</location>
        <topology evidence="1">Multi-pass membrane protein</topology>
    </subcellularLocation>
</comment>
<keyword evidence="9" id="KW-1185">Reference proteome</keyword>
<dbReference type="PANTHER" id="PTHR23507:SF1">
    <property type="entry name" value="FI18259P1-RELATED"/>
    <property type="match status" value="1"/>
</dbReference>
<evidence type="ECO:0000256" key="3">
    <source>
        <dbReference type="ARBA" id="ARBA00022989"/>
    </source>
</evidence>
<reference evidence="8" key="1">
    <citation type="journal article" date="2020" name="Stud. Mycol.">
        <title>101 Dothideomycetes genomes: a test case for predicting lifestyles and emergence of pathogens.</title>
        <authorList>
            <person name="Haridas S."/>
            <person name="Albert R."/>
            <person name="Binder M."/>
            <person name="Bloem J."/>
            <person name="Labutti K."/>
            <person name="Salamov A."/>
            <person name="Andreopoulos B."/>
            <person name="Baker S."/>
            <person name="Barry K."/>
            <person name="Bills G."/>
            <person name="Bluhm B."/>
            <person name="Cannon C."/>
            <person name="Castanera R."/>
            <person name="Culley D."/>
            <person name="Daum C."/>
            <person name="Ezra D."/>
            <person name="Gonzalez J."/>
            <person name="Henrissat B."/>
            <person name="Kuo A."/>
            <person name="Liang C."/>
            <person name="Lipzen A."/>
            <person name="Lutzoni F."/>
            <person name="Magnuson J."/>
            <person name="Mondo S."/>
            <person name="Nolan M."/>
            <person name="Ohm R."/>
            <person name="Pangilinan J."/>
            <person name="Park H.-J."/>
            <person name="Ramirez L."/>
            <person name="Alfaro M."/>
            <person name="Sun H."/>
            <person name="Tritt A."/>
            <person name="Yoshinaga Y."/>
            <person name="Zwiers L.-H."/>
            <person name="Turgeon B."/>
            <person name="Goodwin S."/>
            <person name="Spatafora J."/>
            <person name="Crous P."/>
            <person name="Grigoriev I."/>
        </authorList>
    </citation>
    <scope>NUCLEOTIDE SEQUENCE</scope>
    <source>
        <strain evidence="8">CBS 122681</strain>
    </source>
</reference>
<gene>
    <name evidence="8" type="ORF">K491DRAFT_612798</name>
</gene>
<evidence type="ECO:0000313" key="8">
    <source>
        <dbReference type="EMBL" id="KAF2648410.1"/>
    </source>
</evidence>
<feature type="transmembrane region" description="Helical" evidence="6">
    <location>
        <begin position="37"/>
        <end position="58"/>
    </location>
</feature>
<dbReference type="AlphaFoldDB" id="A0A6A6SLC0"/>
<dbReference type="PROSITE" id="PS50850">
    <property type="entry name" value="MFS"/>
    <property type="match status" value="1"/>
</dbReference>
<dbReference type="EMBL" id="MU004540">
    <property type="protein sequence ID" value="KAF2648410.1"/>
    <property type="molecule type" value="Genomic_DNA"/>
</dbReference>
<feature type="transmembrane region" description="Helical" evidence="6">
    <location>
        <begin position="202"/>
        <end position="224"/>
    </location>
</feature>
<evidence type="ECO:0000256" key="6">
    <source>
        <dbReference type="SAM" id="Phobius"/>
    </source>
</evidence>
<evidence type="ECO:0000259" key="7">
    <source>
        <dbReference type="PROSITE" id="PS50850"/>
    </source>
</evidence>
<feature type="transmembrane region" description="Helical" evidence="6">
    <location>
        <begin position="136"/>
        <end position="158"/>
    </location>
</feature>
<evidence type="ECO:0000313" key="9">
    <source>
        <dbReference type="Proteomes" id="UP000799324"/>
    </source>
</evidence>
<feature type="transmembrane region" description="Helical" evidence="6">
    <location>
        <begin position="442"/>
        <end position="465"/>
    </location>
</feature>
<feature type="domain" description="Major facilitator superfamily (MFS) profile" evidence="7">
    <location>
        <begin position="38"/>
        <end position="502"/>
    </location>
</feature>
<dbReference type="SUPFAM" id="SSF103473">
    <property type="entry name" value="MFS general substrate transporter"/>
    <property type="match status" value="1"/>
</dbReference>
<name>A0A6A6SLC0_9PLEO</name>
<evidence type="ECO:0000256" key="4">
    <source>
        <dbReference type="ARBA" id="ARBA00023136"/>
    </source>
</evidence>
<keyword evidence="2 6" id="KW-0812">Transmembrane</keyword>
<proteinExistence type="predicted"/>
<dbReference type="OrthoDB" id="194139at2759"/>
<feature type="transmembrane region" description="Helical" evidence="6">
    <location>
        <begin position="347"/>
        <end position="368"/>
    </location>
</feature>
<dbReference type="GO" id="GO:0016020">
    <property type="term" value="C:membrane"/>
    <property type="evidence" value="ECO:0007669"/>
    <property type="project" value="UniProtKB-SubCell"/>
</dbReference>
<feature type="transmembrane region" description="Helical" evidence="6">
    <location>
        <begin position="404"/>
        <end position="422"/>
    </location>
</feature>
<feature type="transmembrane region" description="Helical" evidence="6">
    <location>
        <begin position="477"/>
        <end position="499"/>
    </location>
</feature>
<evidence type="ECO:0000256" key="1">
    <source>
        <dbReference type="ARBA" id="ARBA00004141"/>
    </source>
</evidence>
<dbReference type="Proteomes" id="UP000799324">
    <property type="component" value="Unassembled WGS sequence"/>
</dbReference>
<accession>A0A6A6SLC0</accession>
<feature type="region of interest" description="Disordered" evidence="5">
    <location>
        <begin position="1"/>
        <end position="27"/>
    </location>
</feature>
<dbReference type="Gene3D" id="1.20.1250.20">
    <property type="entry name" value="MFS general substrate transporter like domains"/>
    <property type="match status" value="1"/>
</dbReference>
<protein>
    <submittedName>
        <fullName evidence="8">MFS general substrate transporter</fullName>
    </submittedName>
</protein>
<feature type="transmembrane region" description="Helical" evidence="6">
    <location>
        <begin position="230"/>
        <end position="250"/>
    </location>
</feature>
<keyword evidence="3 6" id="KW-1133">Transmembrane helix</keyword>
<feature type="transmembrane region" description="Helical" evidence="6">
    <location>
        <begin position="170"/>
        <end position="190"/>
    </location>
</feature>